<dbReference type="Pfam" id="PF07714">
    <property type="entry name" value="PK_Tyr_Ser-Thr"/>
    <property type="match status" value="1"/>
</dbReference>
<dbReference type="AlphaFoldDB" id="A0A7J7DG18"/>
<dbReference type="InterPro" id="IPR011009">
    <property type="entry name" value="Kinase-like_dom_sf"/>
</dbReference>
<dbReference type="Gene3D" id="1.10.510.10">
    <property type="entry name" value="Transferase(Phosphotransferase) domain 1"/>
    <property type="match status" value="1"/>
</dbReference>
<dbReference type="SUPFAM" id="SSF56112">
    <property type="entry name" value="Protein kinase-like (PK-like)"/>
    <property type="match status" value="1"/>
</dbReference>
<evidence type="ECO:0000259" key="5">
    <source>
        <dbReference type="PROSITE" id="PS50011"/>
    </source>
</evidence>
<sequence length="608" mass="69123">MEAQRVVLIQDASKEVSPGAIRWALHGLSLKPGDVFILVGILQQVNNPMGYKSRVDSHPIIGTNQRIVALEKARKREEYENNVELVQIAKMYEIQKVEFKIEVASGPSPSAIALEMAGNLKATWVILDRQMKKDRMYFLENLSCGISRIKRDNKIKQLRGPRAMKSNKFIGDERRNSKFTYDEMVPGLPEEKDLFSVELLPTGQTEDGQASEVQELTQSNSTNDTMKQIKSKQMLKESTCVICNNRQPNTGWRTDFTYAEIQAATDWFSRKNSPSIGLGFSFRGQLKCGQEIFVKQYQVLNSIEEEKFDSEVHKFSKARHKNITKLLAACKEGNDRLLAYEYVCNGSLDQHLSKPLAWMERTTVLLGASRGLNYLHESNIVHKNIRTSNILLKHDFEPLLGDFGLPSTQLHHISEGTTARISQYLAPEYGEKRKFSTQTDVYAFGVVVLEVITGIKTTDMIQGEKSLVEWATPLLKERRYLELIDPRIAKSHDVYQLFWMARVTQKCLSKNPKKRLTMDKVVSALEEIIERKSSHVLEELFPTKWYSGRGISNWNGLRGFGKATEDVSFTSHSRSSSTSSTSSTTNKISLRRSKSESRGRVLYAEMLN</sequence>
<evidence type="ECO:0000313" key="7">
    <source>
        <dbReference type="Proteomes" id="UP000593562"/>
    </source>
</evidence>
<keyword evidence="1" id="KW-0723">Serine/threonine-protein kinase</keyword>
<evidence type="ECO:0000313" key="6">
    <source>
        <dbReference type="EMBL" id="KAF5744996.1"/>
    </source>
</evidence>
<dbReference type="GO" id="GO:0004674">
    <property type="term" value="F:protein serine/threonine kinase activity"/>
    <property type="evidence" value="ECO:0007669"/>
    <property type="project" value="UniProtKB-KW"/>
</dbReference>
<dbReference type="Proteomes" id="UP000593562">
    <property type="component" value="Unassembled WGS sequence"/>
</dbReference>
<feature type="domain" description="Protein kinase" evidence="5">
    <location>
        <begin position="267"/>
        <end position="529"/>
    </location>
</feature>
<reference evidence="6 7" key="1">
    <citation type="journal article" date="2020" name="Nat. Commun.">
        <title>Genome of Tripterygium wilfordii and identification of cytochrome P450 involved in triptolide biosynthesis.</title>
        <authorList>
            <person name="Tu L."/>
            <person name="Su P."/>
            <person name="Zhang Z."/>
            <person name="Gao L."/>
            <person name="Wang J."/>
            <person name="Hu T."/>
            <person name="Zhou J."/>
            <person name="Zhang Y."/>
            <person name="Zhao Y."/>
            <person name="Liu Y."/>
            <person name="Song Y."/>
            <person name="Tong Y."/>
            <person name="Lu Y."/>
            <person name="Yang J."/>
            <person name="Xu C."/>
            <person name="Jia M."/>
            <person name="Peters R.J."/>
            <person name="Huang L."/>
            <person name="Gao W."/>
        </authorList>
    </citation>
    <scope>NUCLEOTIDE SEQUENCE [LARGE SCALE GENOMIC DNA]</scope>
    <source>
        <strain evidence="7">cv. XIE 37</strain>
        <tissue evidence="6">Leaf</tissue>
    </source>
</reference>
<evidence type="ECO:0000256" key="4">
    <source>
        <dbReference type="SAM" id="MobiDB-lite"/>
    </source>
</evidence>
<dbReference type="InParanoid" id="A0A7J7DG18"/>
<keyword evidence="6" id="KW-0675">Receptor</keyword>
<protein>
    <submittedName>
        <fullName evidence="6">Receptor-like protein kinase</fullName>
    </submittedName>
</protein>
<evidence type="ECO:0000256" key="3">
    <source>
        <dbReference type="ARBA" id="ARBA00022840"/>
    </source>
</evidence>
<keyword evidence="3" id="KW-0067">ATP-binding</keyword>
<evidence type="ECO:0000256" key="2">
    <source>
        <dbReference type="ARBA" id="ARBA00022741"/>
    </source>
</evidence>
<keyword evidence="6" id="KW-0808">Transferase</keyword>
<comment type="caution">
    <text evidence="6">The sequence shown here is derived from an EMBL/GenBank/DDBJ whole genome shotgun (WGS) entry which is preliminary data.</text>
</comment>
<dbReference type="PANTHER" id="PTHR47989:SF8">
    <property type="entry name" value="INACTIVE PROTEIN KINASE SELMODRAFT_444075-LIKE"/>
    <property type="match status" value="1"/>
</dbReference>
<dbReference type="PROSITE" id="PS50011">
    <property type="entry name" value="PROTEIN_KINASE_DOM"/>
    <property type="match status" value="1"/>
</dbReference>
<evidence type="ECO:0000256" key="1">
    <source>
        <dbReference type="ARBA" id="ARBA00022527"/>
    </source>
</evidence>
<dbReference type="EMBL" id="JAAARO010000007">
    <property type="protein sequence ID" value="KAF5744996.1"/>
    <property type="molecule type" value="Genomic_DNA"/>
</dbReference>
<feature type="region of interest" description="Disordered" evidence="4">
    <location>
        <begin position="205"/>
        <end position="224"/>
    </location>
</feature>
<keyword evidence="6" id="KW-0418">Kinase</keyword>
<dbReference type="Gene3D" id="3.30.200.20">
    <property type="entry name" value="Phosphorylase Kinase, domain 1"/>
    <property type="match status" value="1"/>
</dbReference>
<feature type="region of interest" description="Disordered" evidence="4">
    <location>
        <begin position="570"/>
        <end position="594"/>
    </location>
</feature>
<dbReference type="PANTHER" id="PTHR47989">
    <property type="entry name" value="OS01G0750732 PROTEIN"/>
    <property type="match status" value="1"/>
</dbReference>
<organism evidence="6 7">
    <name type="scientific">Tripterygium wilfordii</name>
    <name type="common">Thunder God vine</name>
    <dbReference type="NCBI Taxonomy" id="458696"/>
    <lineage>
        <taxon>Eukaryota</taxon>
        <taxon>Viridiplantae</taxon>
        <taxon>Streptophyta</taxon>
        <taxon>Embryophyta</taxon>
        <taxon>Tracheophyta</taxon>
        <taxon>Spermatophyta</taxon>
        <taxon>Magnoliopsida</taxon>
        <taxon>eudicotyledons</taxon>
        <taxon>Gunneridae</taxon>
        <taxon>Pentapetalae</taxon>
        <taxon>rosids</taxon>
        <taxon>fabids</taxon>
        <taxon>Celastrales</taxon>
        <taxon>Celastraceae</taxon>
        <taxon>Tripterygium</taxon>
    </lineage>
</organism>
<name>A0A7J7DG18_TRIWF</name>
<dbReference type="InterPro" id="IPR000719">
    <property type="entry name" value="Prot_kinase_dom"/>
</dbReference>
<proteinExistence type="predicted"/>
<gene>
    <name evidence="6" type="ORF">HS088_TW07G00577</name>
</gene>
<accession>A0A7J7DG18</accession>
<feature type="compositionally biased region" description="Low complexity" evidence="4">
    <location>
        <begin position="570"/>
        <end position="585"/>
    </location>
</feature>
<dbReference type="GO" id="GO:0005524">
    <property type="term" value="F:ATP binding"/>
    <property type="evidence" value="ECO:0007669"/>
    <property type="project" value="UniProtKB-KW"/>
</dbReference>
<dbReference type="OrthoDB" id="4062651at2759"/>
<dbReference type="InterPro" id="IPR001245">
    <property type="entry name" value="Ser-Thr/Tyr_kinase_cat_dom"/>
</dbReference>
<keyword evidence="7" id="KW-1185">Reference proteome</keyword>
<keyword evidence="2" id="KW-0547">Nucleotide-binding</keyword>